<protein>
    <recommendedName>
        <fullName evidence="10">Porin</fullName>
    </recommendedName>
</protein>
<comment type="similarity">
    <text evidence="1 10">Belongs to the alphaproteobacteria porin family.</text>
</comment>
<dbReference type="RefSeq" id="WP_132031399.1">
    <property type="nucleotide sequence ID" value="NZ_SMAI01000006.1"/>
</dbReference>
<evidence type="ECO:0000256" key="1">
    <source>
        <dbReference type="ARBA" id="ARBA00009521"/>
    </source>
</evidence>
<gene>
    <name evidence="11" type="ORF">EDC64_10652</name>
</gene>
<keyword evidence="2 10" id="KW-0813">Transport</keyword>
<evidence type="ECO:0000256" key="10">
    <source>
        <dbReference type="RuleBase" id="RU364005"/>
    </source>
</evidence>
<organism evidence="11 12">
    <name type="scientific">Aquabacter spiritensis</name>
    <dbReference type="NCBI Taxonomy" id="933073"/>
    <lineage>
        <taxon>Bacteria</taxon>
        <taxon>Pseudomonadati</taxon>
        <taxon>Pseudomonadota</taxon>
        <taxon>Alphaproteobacteria</taxon>
        <taxon>Hyphomicrobiales</taxon>
        <taxon>Xanthobacteraceae</taxon>
        <taxon>Aquabacter</taxon>
    </lineage>
</organism>
<sequence>MRYSGLVPAIVLAASSGGAFAADLPVKAAQAAYVKQCTAIGAGFYYVPGTDTCLRIGGYVRAEAYFNTYTDYPIENDKTYSIGLYGLIVDARTNTEYGVLRSYMDMRFLWRTANPWSDGPNRSQVVPWNIYIQFAGFTFGYAQSFFDFYANANVLGTDPGTIGDDTRLPLLAYTWEFANGWAATVSFEDANIRNSGIYAADPTLPDISDDYQSGARLPDFVANFGQTGDWGQAQLSGALHQVVGMTPLTAGAPYIGATTTDEWGYAVQAGLMFNLPFIAEGDSLYLQSAYVNGAVAYLGLINASGAFAPPDAFIGANGSLSKVTGWNFTSQFLHNWNDKWQSAFFGGYAKFDLDDPIAQAGYGASAGVNYNLGGNLTWTPVNNLAITLQYDYNMYKANNYVDTGLGLPTASQAAHQVLFMVERDF</sequence>
<evidence type="ECO:0000256" key="2">
    <source>
        <dbReference type="ARBA" id="ARBA00022448"/>
    </source>
</evidence>
<name>A0A4R3LVL0_9HYPH</name>
<comment type="function">
    <text evidence="10">Forms passive diffusion pores that allow small molecular weight hydrophilic materials across the outer membrane.</text>
</comment>
<dbReference type="GO" id="GO:0009279">
    <property type="term" value="C:cell outer membrane"/>
    <property type="evidence" value="ECO:0007669"/>
    <property type="project" value="UniProtKB-SubCell"/>
</dbReference>
<evidence type="ECO:0000256" key="7">
    <source>
        <dbReference type="ARBA" id="ARBA00023114"/>
    </source>
</evidence>
<evidence type="ECO:0000256" key="5">
    <source>
        <dbReference type="ARBA" id="ARBA00022729"/>
    </source>
</evidence>
<dbReference type="OrthoDB" id="7801681at2"/>
<proteinExistence type="inferred from homology"/>
<keyword evidence="8 10" id="KW-0472">Membrane</keyword>
<dbReference type="GO" id="GO:0046930">
    <property type="term" value="C:pore complex"/>
    <property type="evidence" value="ECO:0007669"/>
    <property type="project" value="UniProtKB-KW"/>
</dbReference>
<keyword evidence="6 10" id="KW-0406">Ion transport</keyword>
<keyword evidence="12" id="KW-1185">Reference proteome</keyword>
<reference evidence="11 12" key="1">
    <citation type="submission" date="2019-03" db="EMBL/GenBank/DDBJ databases">
        <title>Genomic Encyclopedia of Type Strains, Phase IV (KMG-IV): sequencing the most valuable type-strain genomes for metagenomic binning, comparative biology and taxonomic classification.</title>
        <authorList>
            <person name="Goeker M."/>
        </authorList>
    </citation>
    <scope>NUCLEOTIDE SEQUENCE [LARGE SCALE GENOMIC DNA]</scope>
    <source>
        <strain evidence="11 12">DSM 9035</strain>
    </source>
</reference>
<evidence type="ECO:0000256" key="4">
    <source>
        <dbReference type="ARBA" id="ARBA00022692"/>
    </source>
</evidence>
<evidence type="ECO:0000256" key="9">
    <source>
        <dbReference type="ARBA" id="ARBA00023237"/>
    </source>
</evidence>
<evidence type="ECO:0000313" key="12">
    <source>
        <dbReference type="Proteomes" id="UP000294664"/>
    </source>
</evidence>
<keyword evidence="3 10" id="KW-1134">Transmembrane beta strand</keyword>
<evidence type="ECO:0000256" key="6">
    <source>
        <dbReference type="ARBA" id="ARBA00023065"/>
    </source>
</evidence>
<dbReference type="EMBL" id="SMAI01000006">
    <property type="protein sequence ID" value="TCT04621.1"/>
    <property type="molecule type" value="Genomic_DNA"/>
</dbReference>
<keyword evidence="9 10" id="KW-0998">Cell outer membrane</keyword>
<comment type="domain">
    <text evidence="10">Consists of 16-stranded beta-barrel sheets, with large surface-exposed loops, that form a transmembrane pore at the center of each barrel. The pore is partially ocluded by a peptide loop that folds into the pore lumen.</text>
</comment>
<dbReference type="Proteomes" id="UP000294664">
    <property type="component" value="Unassembled WGS sequence"/>
</dbReference>
<accession>A0A4R3LVL0</accession>
<dbReference type="GO" id="GO:0015288">
    <property type="term" value="F:porin activity"/>
    <property type="evidence" value="ECO:0007669"/>
    <property type="project" value="UniProtKB-KW"/>
</dbReference>
<dbReference type="Pfam" id="PF02530">
    <property type="entry name" value="Porin_2"/>
    <property type="match status" value="1"/>
</dbReference>
<dbReference type="AlphaFoldDB" id="A0A4R3LVL0"/>
<evidence type="ECO:0000313" key="11">
    <source>
        <dbReference type="EMBL" id="TCT04621.1"/>
    </source>
</evidence>
<keyword evidence="7 10" id="KW-0626">Porin</keyword>
<feature type="chain" id="PRO_5021042765" description="Porin" evidence="10">
    <location>
        <begin position="22"/>
        <end position="425"/>
    </location>
</feature>
<evidence type="ECO:0000256" key="8">
    <source>
        <dbReference type="ARBA" id="ARBA00023136"/>
    </source>
</evidence>
<evidence type="ECO:0000256" key="3">
    <source>
        <dbReference type="ARBA" id="ARBA00022452"/>
    </source>
</evidence>
<dbReference type="GO" id="GO:0006811">
    <property type="term" value="P:monoatomic ion transport"/>
    <property type="evidence" value="ECO:0007669"/>
    <property type="project" value="UniProtKB-KW"/>
</dbReference>
<feature type="signal peptide" evidence="10">
    <location>
        <begin position="1"/>
        <end position="21"/>
    </location>
</feature>
<comment type="subcellular location">
    <subcellularLocation>
        <location evidence="10">Cell outer membrane</location>
        <topology evidence="10">Multi-pass membrane protein</topology>
    </subcellularLocation>
</comment>
<dbReference type="InterPro" id="IPR003684">
    <property type="entry name" value="Porin_alphabac"/>
</dbReference>
<keyword evidence="4 10" id="KW-0812">Transmembrane</keyword>
<keyword evidence="5 10" id="KW-0732">Signal</keyword>
<comment type="caution">
    <text evidence="11">The sequence shown here is derived from an EMBL/GenBank/DDBJ whole genome shotgun (WGS) entry which is preliminary data.</text>
</comment>